<feature type="domain" description="RIMS-binding protein 1/2/3 Fn3" evidence="4">
    <location>
        <begin position="549"/>
        <end position="605"/>
    </location>
</feature>
<evidence type="ECO:0000313" key="6">
    <source>
        <dbReference type="Ensembl" id="ENSSPUP00000001931.1"/>
    </source>
</evidence>
<evidence type="ECO:0000256" key="2">
    <source>
        <dbReference type="SAM" id="Coils"/>
    </source>
</evidence>
<organism evidence="6 7">
    <name type="scientific">Sphenodon punctatus</name>
    <name type="common">Tuatara</name>
    <name type="synonym">Hatteria punctata</name>
    <dbReference type="NCBI Taxonomy" id="8508"/>
    <lineage>
        <taxon>Eukaryota</taxon>
        <taxon>Metazoa</taxon>
        <taxon>Chordata</taxon>
        <taxon>Craniata</taxon>
        <taxon>Vertebrata</taxon>
        <taxon>Euteleostomi</taxon>
        <taxon>Lepidosauria</taxon>
        <taxon>Sphenodontia</taxon>
        <taxon>Sphenodontidae</taxon>
        <taxon>Sphenodon</taxon>
    </lineage>
</organism>
<accession>A0A8D0G7S6</accession>
<keyword evidence="2" id="KW-0175">Coiled coil</keyword>
<keyword evidence="7" id="KW-1185">Reference proteome</keyword>
<dbReference type="PANTHER" id="PTHR14234:SF20">
    <property type="entry name" value="PERIPHERAL-TYPE BENZODIAZEPINE RECEPTOR-ASSOCIATED PROTEIN 1"/>
    <property type="match status" value="1"/>
</dbReference>
<dbReference type="InterPro" id="IPR036028">
    <property type="entry name" value="SH3-like_dom_sf"/>
</dbReference>
<evidence type="ECO:0008006" key="8">
    <source>
        <dbReference type="Google" id="ProtNLM"/>
    </source>
</evidence>
<dbReference type="InterPro" id="IPR057950">
    <property type="entry name" value="RIMB1/RIM3A-C-like_N"/>
</dbReference>
<name>A0A8D0G7S6_SPHPU</name>
<proteinExistence type="predicted"/>
<evidence type="ECO:0000256" key="3">
    <source>
        <dbReference type="SAM" id="MobiDB-lite"/>
    </source>
</evidence>
<dbReference type="Pfam" id="PF25523">
    <property type="entry name" value="Ig_RIMBP2"/>
    <property type="match status" value="1"/>
</dbReference>
<dbReference type="Gene3D" id="2.30.30.40">
    <property type="entry name" value="SH3 Domains"/>
    <property type="match status" value="1"/>
</dbReference>
<dbReference type="AlphaFoldDB" id="A0A8D0G7S6"/>
<dbReference type="Proteomes" id="UP000694392">
    <property type="component" value="Unplaced"/>
</dbReference>
<dbReference type="GeneTree" id="ENSGT00950000183203"/>
<feature type="compositionally biased region" description="Low complexity" evidence="3">
    <location>
        <begin position="454"/>
        <end position="470"/>
    </location>
</feature>
<dbReference type="InterPro" id="IPR013783">
    <property type="entry name" value="Ig-like_fold"/>
</dbReference>
<feature type="coiled-coil region" evidence="2">
    <location>
        <begin position="41"/>
        <end position="75"/>
    </location>
</feature>
<keyword evidence="1" id="KW-0677">Repeat</keyword>
<protein>
    <recommendedName>
        <fullName evidence="8">TSPO associated protein 1</fullName>
    </recommendedName>
</protein>
<dbReference type="GO" id="GO:0030156">
    <property type="term" value="F:benzodiazepine receptor binding"/>
    <property type="evidence" value="ECO:0007669"/>
    <property type="project" value="TreeGrafter"/>
</dbReference>
<feature type="region of interest" description="Disordered" evidence="3">
    <location>
        <begin position="427"/>
        <end position="477"/>
    </location>
</feature>
<dbReference type="OMA" id="LERRCTC"/>
<evidence type="ECO:0000259" key="5">
    <source>
        <dbReference type="Pfam" id="PF25566"/>
    </source>
</evidence>
<evidence type="ECO:0000313" key="7">
    <source>
        <dbReference type="Proteomes" id="UP000694392"/>
    </source>
</evidence>
<sequence length="613" mass="68605">PPGSEPEEQQAGQPPLSGGSAPPPPLPPPSPPCFPETEEKVKHLKRKNAELAVIAKRLEERAKKLQETNLKVVNSPIAVKGSRLELCKKAFAHQRAKDLAEHARALLWKDKQIDALQQECRELQTKLMAGKENPHCLNLIDFDRLLRESQKEVLRLQRQIALKNFKESLRPSTTGLENYPSIAAMCVEPSVLNTRLNKSLLSKEPQLGEESTLTTEKPSKEFELGKKRKKCENLEHEVRKKHKRCKELSAPSECVCTHEHPTAAPQAVCENADLRLQVSVATNERDSALRKTQEFQTKLENLEQLLKHMRDAAERRQHLERDHEEALRAFQRKEEEVRQLQQAQAEARKEHEGAVQLLEVSWARVRDLEDQCRSQTEQFSLLSQELTRFRLQTGKIDLLTSELSFNPCCSLPQLQCGHWKKVSSPFPEPTSCLARSPDPSASAAWKKQAKKLESQSSSSKSESMHNSSKSCPTPEVDTASEMEELDIDSVSLLPESENHGPAKLQVFLARYSYNPFEGPNETPEAELPLTAGEYIYIYGDMDEDGFFEGAPDAPLDVQIEPGPSAGILVISWLPVTIDAGGSSNGVRVTGYAVYADGQKVLSLHRAVPATRQT</sequence>
<evidence type="ECO:0000259" key="4">
    <source>
        <dbReference type="Pfam" id="PF25523"/>
    </source>
</evidence>
<feature type="coiled-coil region" evidence="2">
    <location>
        <begin position="285"/>
        <end position="385"/>
    </location>
</feature>
<dbReference type="Ensembl" id="ENSSPUT00000002041.1">
    <property type="protein sequence ID" value="ENSSPUP00000001931.1"/>
    <property type="gene ID" value="ENSSPUG00000001471.1"/>
</dbReference>
<dbReference type="SUPFAM" id="SSF50044">
    <property type="entry name" value="SH3-domain"/>
    <property type="match status" value="1"/>
</dbReference>
<dbReference type="PANTHER" id="PTHR14234">
    <property type="entry name" value="RIM BINDING PROTEIN-RELATED"/>
    <property type="match status" value="1"/>
</dbReference>
<feature type="region of interest" description="Disordered" evidence="3">
    <location>
        <begin position="1"/>
        <end position="40"/>
    </location>
</feature>
<feature type="compositionally biased region" description="Pro residues" evidence="3">
    <location>
        <begin position="21"/>
        <end position="34"/>
    </location>
</feature>
<reference evidence="6" key="2">
    <citation type="submission" date="2025-09" db="UniProtKB">
        <authorList>
            <consortium name="Ensembl"/>
        </authorList>
    </citation>
    <scope>IDENTIFICATION</scope>
</reference>
<feature type="domain" description="RIMB1/RIM3A-C-like N-terminal" evidence="5">
    <location>
        <begin position="33"/>
        <end position="127"/>
    </location>
</feature>
<reference evidence="6" key="1">
    <citation type="submission" date="2025-08" db="UniProtKB">
        <authorList>
            <consortium name="Ensembl"/>
        </authorList>
    </citation>
    <scope>IDENTIFICATION</scope>
</reference>
<dbReference type="InterPro" id="IPR040325">
    <property type="entry name" value="RIMBP1/2/3"/>
</dbReference>
<evidence type="ECO:0000256" key="1">
    <source>
        <dbReference type="ARBA" id="ARBA00022737"/>
    </source>
</evidence>
<dbReference type="Gene3D" id="2.60.40.10">
    <property type="entry name" value="Immunoglobulins"/>
    <property type="match status" value="1"/>
</dbReference>
<dbReference type="Pfam" id="PF25566">
    <property type="entry name" value="RIMB1_N"/>
    <property type="match status" value="1"/>
</dbReference>
<dbReference type="InterPro" id="IPR057884">
    <property type="entry name" value="FN3_RIM-BP1/2/3"/>
</dbReference>